<organism evidence="1 2">
    <name type="scientific">Paramormyrops kingsleyae</name>
    <dbReference type="NCBI Taxonomy" id="1676925"/>
    <lineage>
        <taxon>Eukaryota</taxon>
        <taxon>Metazoa</taxon>
        <taxon>Chordata</taxon>
        <taxon>Craniata</taxon>
        <taxon>Vertebrata</taxon>
        <taxon>Euteleostomi</taxon>
        <taxon>Actinopterygii</taxon>
        <taxon>Neopterygii</taxon>
        <taxon>Teleostei</taxon>
        <taxon>Osteoglossocephala</taxon>
        <taxon>Osteoglossomorpha</taxon>
        <taxon>Osteoglossiformes</taxon>
        <taxon>Mormyridae</taxon>
        <taxon>Paramormyrops</taxon>
    </lineage>
</organism>
<name>A0A3B3SYM4_9TELE</name>
<proteinExistence type="predicted"/>
<dbReference type="Ensembl" id="ENSPKIT00000016817.1">
    <property type="protein sequence ID" value="ENSPKIP00000035877.1"/>
    <property type="gene ID" value="ENSPKIG00000014650.1"/>
</dbReference>
<dbReference type="AlphaFoldDB" id="A0A3B3SYM4"/>
<reference evidence="1" key="1">
    <citation type="submission" date="2025-08" db="UniProtKB">
        <authorList>
            <consortium name="Ensembl"/>
        </authorList>
    </citation>
    <scope>IDENTIFICATION</scope>
</reference>
<dbReference type="Proteomes" id="UP000261540">
    <property type="component" value="Unplaced"/>
</dbReference>
<reference evidence="1" key="2">
    <citation type="submission" date="2025-09" db="UniProtKB">
        <authorList>
            <consortium name="Ensembl"/>
        </authorList>
    </citation>
    <scope>IDENTIFICATION</scope>
</reference>
<sequence length="100" mass="11702">NVLPVKSKRCLAHDVAHKNRNGIQPSFQRNQIYDGNPDYCRSFLMQCMLYTDEHPIRILEDALQVRFMNSLLSGRLLNSVKEFQRAFREEETNDFITVGL</sequence>
<accession>A0A3B3SYM4</accession>
<evidence type="ECO:0000313" key="1">
    <source>
        <dbReference type="Ensembl" id="ENSPKIP00000035877.1"/>
    </source>
</evidence>
<keyword evidence="2" id="KW-1185">Reference proteome</keyword>
<evidence type="ECO:0000313" key="2">
    <source>
        <dbReference type="Proteomes" id="UP000261540"/>
    </source>
</evidence>
<protein>
    <submittedName>
        <fullName evidence="1">Uncharacterized protein</fullName>
    </submittedName>
</protein>